<name>A0A382PBL9_9ZZZZ</name>
<gene>
    <name evidence="1" type="ORF">METZ01_LOCUS323653</name>
</gene>
<reference evidence="1" key="1">
    <citation type="submission" date="2018-05" db="EMBL/GenBank/DDBJ databases">
        <authorList>
            <person name="Lanie J.A."/>
            <person name="Ng W.-L."/>
            <person name="Kazmierczak K.M."/>
            <person name="Andrzejewski T.M."/>
            <person name="Davidsen T.M."/>
            <person name="Wayne K.J."/>
            <person name="Tettelin H."/>
            <person name="Glass J.I."/>
            <person name="Rusch D."/>
            <person name="Podicherti R."/>
            <person name="Tsui H.-C.T."/>
            <person name="Winkler M.E."/>
        </authorList>
    </citation>
    <scope>NUCLEOTIDE SEQUENCE</scope>
</reference>
<sequence length="290" mass="33869">MLFAQEQKIELKIQSNPESLDSWWLEKNNFGITPTNFDFQGIWKFKTSKTTYAINIFAQEENIYFNESFIKHNFSDKTFLRVGRYYRDFSNYLNDELSSGHMLISHNAEPMPKIGLVTSQKIKKLEKIDFDFGIAHGFFDKNDIYNKAPLLHEKFLYMNIRKNNYQVSIGFVHEAMWGGSTVADGDQPNTFKDFLKVLISEDGPDEGGPHANALGNHLGMTELFFQKNNNNQILKLYYQHFFEDTSGLRFRNEIDGLWGVELKNYIPETTILFEYLDTTHQDMNPPYVDD</sequence>
<dbReference type="AlphaFoldDB" id="A0A382PBL9"/>
<evidence type="ECO:0000313" key="1">
    <source>
        <dbReference type="EMBL" id="SVC70799.1"/>
    </source>
</evidence>
<dbReference type="InterPro" id="IPR038636">
    <property type="entry name" value="Wzi_sf"/>
</dbReference>
<dbReference type="EMBL" id="UINC01106259">
    <property type="protein sequence ID" value="SVC70799.1"/>
    <property type="molecule type" value="Genomic_DNA"/>
</dbReference>
<dbReference type="Gene3D" id="2.40.160.130">
    <property type="entry name" value="Capsule assembly protein Wzi"/>
    <property type="match status" value="1"/>
</dbReference>
<dbReference type="InterPro" id="IPR026950">
    <property type="entry name" value="Caps_assemb_Wzi"/>
</dbReference>
<protein>
    <submittedName>
        <fullName evidence="1">Uncharacterized protein</fullName>
    </submittedName>
</protein>
<proteinExistence type="predicted"/>
<organism evidence="1">
    <name type="scientific">marine metagenome</name>
    <dbReference type="NCBI Taxonomy" id="408172"/>
    <lineage>
        <taxon>unclassified sequences</taxon>
        <taxon>metagenomes</taxon>
        <taxon>ecological metagenomes</taxon>
    </lineage>
</organism>
<dbReference type="Pfam" id="PF14052">
    <property type="entry name" value="Caps_assemb_Wzi"/>
    <property type="match status" value="1"/>
</dbReference>
<accession>A0A382PBL9</accession>
<feature type="non-terminal residue" evidence="1">
    <location>
        <position position="290"/>
    </location>
</feature>